<organism evidence="1 2">
    <name type="scientific">Xanthomonas phage Xp15</name>
    <dbReference type="NCBI Taxonomy" id="322855"/>
    <lineage>
        <taxon>Viruses</taxon>
        <taxon>Duplodnaviria</taxon>
        <taxon>Heunggongvirae</taxon>
        <taxon>Uroviricota</taxon>
        <taxon>Caudoviricetes</taxon>
        <taxon>Alachuavirus</taxon>
        <taxon>Alachuavirus Xp15</taxon>
    </lineage>
</organism>
<dbReference type="KEGG" id="vg:5076589"/>
<keyword evidence="2" id="KW-1185">Reference proteome</keyword>
<dbReference type="RefSeq" id="YP_239282.1">
    <property type="nucleotide sequence ID" value="NC_007024.1"/>
</dbReference>
<dbReference type="Proteomes" id="UP000001305">
    <property type="component" value="Segment"/>
</dbReference>
<reference evidence="1 2" key="1">
    <citation type="submission" date="2005-03" db="EMBL/GenBank/DDBJ databases">
        <title>Sequencing of bacteriophage Xp15 from Xanthomonas campestris pv. pelargonii and identification of the lysis genes.</title>
        <authorList>
            <person name="Ramadugu C."/>
            <person name="Gabriel D.W."/>
        </authorList>
    </citation>
    <scope>NUCLEOTIDE SEQUENCE [LARGE SCALE GENOMIC DNA]</scope>
</reference>
<name>Q52PL7_9CAUD</name>
<evidence type="ECO:0008006" key="3">
    <source>
        <dbReference type="Google" id="ProtNLM"/>
    </source>
</evidence>
<evidence type="ECO:0000313" key="2">
    <source>
        <dbReference type="Proteomes" id="UP000001305"/>
    </source>
</evidence>
<proteinExistence type="predicted"/>
<sequence length="121" mass="13098">MISMKFNVNLSRLRSNLREEAKKKAIRIAQEIVNGVIARSPVLAGDYRSSWNVSEGSMEFKFNNGGNPANPTPAPAIVVSSNVALPHFYITNGAPYAQQLEKGSSTQAPLGIVRVTLASLR</sequence>
<dbReference type="InterPro" id="IPR010064">
    <property type="entry name" value="HK97-gp10_tail"/>
</dbReference>
<dbReference type="OrthoDB" id="16937at10239"/>
<dbReference type="EMBL" id="AY986977">
    <property type="protein sequence ID" value="AAX84857.1"/>
    <property type="molecule type" value="Genomic_DNA"/>
</dbReference>
<evidence type="ECO:0000313" key="1">
    <source>
        <dbReference type="EMBL" id="AAX84857.1"/>
    </source>
</evidence>
<protein>
    <recommendedName>
        <fullName evidence="3">HK97 gp10 family phage protein</fullName>
    </recommendedName>
</protein>
<dbReference type="GeneID" id="5076589"/>
<dbReference type="Pfam" id="PF04883">
    <property type="entry name" value="HK97-gp10_like"/>
    <property type="match status" value="1"/>
</dbReference>
<accession>Q52PL7</accession>